<accession>A0A5M3M6V5</accession>
<evidence type="ECO:0000313" key="2">
    <source>
        <dbReference type="EMBL" id="EIW75082.1"/>
    </source>
</evidence>
<dbReference type="RefSeq" id="XP_007774518.1">
    <property type="nucleotide sequence ID" value="XM_007776328.1"/>
</dbReference>
<reference evidence="3" key="1">
    <citation type="journal article" date="2012" name="Science">
        <title>The Paleozoic origin of enzymatic lignin decomposition reconstructed from 31 fungal genomes.</title>
        <authorList>
            <person name="Floudas D."/>
            <person name="Binder M."/>
            <person name="Riley R."/>
            <person name="Barry K."/>
            <person name="Blanchette R.A."/>
            <person name="Henrissat B."/>
            <person name="Martinez A.T."/>
            <person name="Otillar R."/>
            <person name="Spatafora J.W."/>
            <person name="Yadav J.S."/>
            <person name="Aerts A."/>
            <person name="Benoit I."/>
            <person name="Boyd A."/>
            <person name="Carlson A."/>
            <person name="Copeland A."/>
            <person name="Coutinho P.M."/>
            <person name="de Vries R.P."/>
            <person name="Ferreira P."/>
            <person name="Findley K."/>
            <person name="Foster B."/>
            <person name="Gaskell J."/>
            <person name="Glotzer D."/>
            <person name="Gorecki P."/>
            <person name="Heitman J."/>
            <person name="Hesse C."/>
            <person name="Hori C."/>
            <person name="Igarashi K."/>
            <person name="Jurgens J.A."/>
            <person name="Kallen N."/>
            <person name="Kersten P."/>
            <person name="Kohler A."/>
            <person name="Kuees U."/>
            <person name="Kumar T.K.A."/>
            <person name="Kuo A."/>
            <person name="LaButti K."/>
            <person name="Larrondo L.F."/>
            <person name="Lindquist E."/>
            <person name="Ling A."/>
            <person name="Lombard V."/>
            <person name="Lucas S."/>
            <person name="Lundell T."/>
            <person name="Martin R."/>
            <person name="McLaughlin D.J."/>
            <person name="Morgenstern I."/>
            <person name="Morin E."/>
            <person name="Murat C."/>
            <person name="Nagy L.G."/>
            <person name="Nolan M."/>
            <person name="Ohm R.A."/>
            <person name="Patyshakuliyeva A."/>
            <person name="Rokas A."/>
            <person name="Ruiz-Duenas F.J."/>
            <person name="Sabat G."/>
            <person name="Salamov A."/>
            <person name="Samejima M."/>
            <person name="Schmutz J."/>
            <person name="Slot J.C."/>
            <person name="St John F."/>
            <person name="Stenlid J."/>
            <person name="Sun H."/>
            <person name="Sun S."/>
            <person name="Syed K."/>
            <person name="Tsang A."/>
            <person name="Wiebenga A."/>
            <person name="Young D."/>
            <person name="Pisabarro A."/>
            <person name="Eastwood D.C."/>
            <person name="Martin F."/>
            <person name="Cullen D."/>
            <person name="Grigoriev I.V."/>
            <person name="Hibbett D.S."/>
        </authorList>
    </citation>
    <scope>NUCLEOTIDE SEQUENCE [LARGE SCALE GENOMIC DNA]</scope>
    <source>
        <strain evidence="3">RWD-64-598 SS2</strain>
    </source>
</reference>
<sequence>MSHLSYAFQHQFIPQKLHTFLHPEVRKVYLDTSTSDQLRHRVKELEARVQSLSRDKEQLMQRCEAYMASSAEHAEGEKRARKEARDAKKKLAKYRKSTAQAETANASVAAGPASTSAASEKTEKLSESDPSFLFDSDGEDEGLFGPPPRKRLRNQSQNQQRPRSDS</sequence>
<feature type="compositionally biased region" description="Basic residues" evidence="1">
    <location>
        <begin position="87"/>
        <end position="96"/>
    </location>
</feature>
<keyword evidence="3" id="KW-1185">Reference proteome</keyword>
<protein>
    <submittedName>
        <fullName evidence="2">Uncharacterized protein</fullName>
    </submittedName>
</protein>
<dbReference type="Proteomes" id="UP000053558">
    <property type="component" value="Unassembled WGS sequence"/>
</dbReference>
<comment type="caution">
    <text evidence="2">The sequence shown here is derived from an EMBL/GenBank/DDBJ whole genome shotgun (WGS) entry which is preliminary data.</text>
</comment>
<dbReference type="OrthoDB" id="6270329at2759"/>
<feature type="compositionally biased region" description="Polar residues" evidence="1">
    <location>
        <begin position="97"/>
        <end position="106"/>
    </location>
</feature>
<dbReference type="GeneID" id="19204058"/>
<dbReference type="OMA" id="MQRCEAY"/>
<dbReference type="KEGG" id="cput:CONPUDRAFT_159219"/>
<proteinExistence type="predicted"/>
<evidence type="ECO:0000256" key="1">
    <source>
        <dbReference type="SAM" id="MobiDB-lite"/>
    </source>
</evidence>
<dbReference type="AlphaFoldDB" id="A0A5M3M6V5"/>
<name>A0A5M3M6V5_CONPW</name>
<feature type="compositionally biased region" description="Basic and acidic residues" evidence="1">
    <location>
        <begin position="72"/>
        <end position="86"/>
    </location>
</feature>
<organism evidence="2 3">
    <name type="scientific">Coniophora puteana (strain RWD-64-598)</name>
    <name type="common">Brown rot fungus</name>
    <dbReference type="NCBI Taxonomy" id="741705"/>
    <lineage>
        <taxon>Eukaryota</taxon>
        <taxon>Fungi</taxon>
        <taxon>Dikarya</taxon>
        <taxon>Basidiomycota</taxon>
        <taxon>Agaricomycotina</taxon>
        <taxon>Agaricomycetes</taxon>
        <taxon>Agaricomycetidae</taxon>
        <taxon>Boletales</taxon>
        <taxon>Coniophorineae</taxon>
        <taxon>Coniophoraceae</taxon>
        <taxon>Coniophora</taxon>
    </lineage>
</organism>
<feature type="region of interest" description="Disordered" evidence="1">
    <location>
        <begin position="68"/>
        <end position="166"/>
    </location>
</feature>
<evidence type="ECO:0000313" key="3">
    <source>
        <dbReference type="Proteomes" id="UP000053558"/>
    </source>
</evidence>
<feature type="compositionally biased region" description="Low complexity" evidence="1">
    <location>
        <begin position="154"/>
        <end position="166"/>
    </location>
</feature>
<gene>
    <name evidence="2" type="ORF">CONPUDRAFT_159219</name>
</gene>
<dbReference type="EMBL" id="JH711589">
    <property type="protein sequence ID" value="EIW75082.1"/>
    <property type="molecule type" value="Genomic_DNA"/>
</dbReference>